<dbReference type="PANTHER" id="PTHR19376">
    <property type="entry name" value="DNA-DIRECTED RNA POLYMERASE"/>
    <property type="match status" value="1"/>
</dbReference>
<dbReference type="GO" id="GO:0003899">
    <property type="term" value="F:DNA-directed RNA polymerase activity"/>
    <property type="evidence" value="ECO:0007669"/>
    <property type="project" value="UniProtKB-EC"/>
</dbReference>
<protein>
    <recommendedName>
        <fullName evidence="2">DNA-directed RNA polymerase</fullName>
        <ecNumber evidence="2">2.7.7.6</ecNumber>
    </recommendedName>
</protein>
<organism evidence="9">
    <name type="scientific">Trepomonas sp. PC1</name>
    <dbReference type="NCBI Taxonomy" id="1076344"/>
    <lineage>
        <taxon>Eukaryota</taxon>
        <taxon>Metamonada</taxon>
        <taxon>Diplomonadida</taxon>
        <taxon>Hexamitidae</taxon>
        <taxon>Hexamitinae</taxon>
        <taxon>Trepomonas</taxon>
    </lineage>
</organism>
<evidence type="ECO:0000256" key="1">
    <source>
        <dbReference type="ARBA" id="ARBA00006460"/>
    </source>
</evidence>
<dbReference type="InterPro" id="IPR006592">
    <property type="entry name" value="RNA_pol_N"/>
</dbReference>
<dbReference type="InterPro" id="IPR042102">
    <property type="entry name" value="RNA_pol_Rpb1_3_sf"/>
</dbReference>
<dbReference type="GO" id="GO:0003677">
    <property type="term" value="F:DNA binding"/>
    <property type="evidence" value="ECO:0007669"/>
    <property type="project" value="InterPro"/>
</dbReference>
<dbReference type="Gene3D" id="1.10.132.30">
    <property type="match status" value="1"/>
</dbReference>
<dbReference type="FunFam" id="2.40.40.20:FF:000019">
    <property type="entry name" value="DNA-directed RNA polymerase II subunit RPB1"/>
    <property type="match status" value="1"/>
</dbReference>
<evidence type="ECO:0000256" key="7">
    <source>
        <dbReference type="ARBA" id="ARBA00048552"/>
    </source>
</evidence>
<comment type="catalytic activity">
    <reaction evidence="7">
        <text>RNA(n) + a ribonucleoside 5'-triphosphate = RNA(n+1) + diphosphate</text>
        <dbReference type="Rhea" id="RHEA:21248"/>
        <dbReference type="Rhea" id="RHEA-COMP:14527"/>
        <dbReference type="Rhea" id="RHEA-COMP:17342"/>
        <dbReference type="ChEBI" id="CHEBI:33019"/>
        <dbReference type="ChEBI" id="CHEBI:61557"/>
        <dbReference type="ChEBI" id="CHEBI:140395"/>
        <dbReference type="EC" id="2.7.7.6"/>
    </reaction>
</comment>
<accession>A0A146KH39</accession>
<keyword evidence="5" id="KW-0548">Nucleotidyltransferase</keyword>
<sequence length="680" mass="78425">ARQNYMFYFQNNVVKRVQTPNFPSGVEAIEVDAAVFDQFSSDEQQKTYNFLEVPTTSLLQAQKVIEVEPGDIVHRYLRNGDYILFNRQPSLHKTSMSMFKARIHPFKTFKFNVANCTNFGADFDGDEMNIHFPQGVEAAGEGSVLINHEDNLVDNATAQVSLNIMQDAISGLFILSREQWFQFADYSKFVMIDLQSLGNTKDYLGDANCNEFKLDPDLVQKYKKQDIQLEGKEDFFSKFYGKKNTTTKISPFIQQPAILYPRPTYTGKQIINQIIMNHTHSNPFNYQSGDMIIKKSEIMTGTLNKKNLNGMFTSLLSSKTQNQTHEKSLERQVLDLMYSLQRITLRFMQTYGFSIGINDIWQSDAFQEKKLNYVSDCFSKIGFNEYDQIEQLWGYPECKKYLDQHISPSDKRIKTQAEIQSTLSDLRTKLSEEIINYIYHYQNINHNSTLVMSKSGSKGSIINQIQMTSLLSQQTVAGDMIKKYFITRTLPHFLEQKLHNPYQFGFIQNSFFTGLNPFEFWFHTTSGREGVIDTAVKTADTGYVQRKLLKNLESAVVDWKSNVVCDKIVLFNAFDDNQINKLYNTTLEQFVTEQLTILAQNARMSCSQDSDSEEFFANLQNLCSKSYFGIAPKPIETEVLLNVARELSTKIPELFQIQLVNLKLLCQKVREVTHREPNWL</sequence>
<dbReference type="EC" id="2.7.7.6" evidence="2"/>
<dbReference type="EMBL" id="GDID01001885">
    <property type="protein sequence ID" value="JAP94721.1"/>
    <property type="molecule type" value="Transcribed_RNA"/>
</dbReference>
<evidence type="ECO:0000256" key="2">
    <source>
        <dbReference type="ARBA" id="ARBA00012418"/>
    </source>
</evidence>
<evidence type="ECO:0000313" key="9">
    <source>
        <dbReference type="EMBL" id="JAP94721.1"/>
    </source>
</evidence>
<evidence type="ECO:0000256" key="4">
    <source>
        <dbReference type="ARBA" id="ARBA00022679"/>
    </source>
</evidence>
<dbReference type="Gene3D" id="6.10.250.2940">
    <property type="match status" value="1"/>
</dbReference>
<gene>
    <name evidence="9" type="ORF">TPC1_12529</name>
</gene>
<dbReference type="Pfam" id="PF05000">
    <property type="entry name" value="RNA_pol_Rpb1_4"/>
    <property type="match status" value="1"/>
</dbReference>
<feature type="domain" description="RNA polymerase N-terminal" evidence="8">
    <location>
        <begin position="4"/>
        <end position="176"/>
    </location>
</feature>
<dbReference type="SUPFAM" id="SSF64484">
    <property type="entry name" value="beta and beta-prime subunits of DNA dependent RNA-polymerase"/>
    <property type="match status" value="1"/>
</dbReference>
<evidence type="ECO:0000256" key="6">
    <source>
        <dbReference type="ARBA" id="ARBA00023163"/>
    </source>
</evidence>
<dbReference type="GO" id="GO:0000428">
    <property type="term" value="C:DNA-directed RNA polymerase complex"/>
    <property type="evidence" value="ECO:0007669"/>
    <property type="project" value="UniProtKB-KW"/>
</dbReference>
<dbReference type="PANTHER" id="PTHR19376:SF32">
    <property type="entry name" value="DNA-DIRECTED RNA POLYMERASE III SUBUNIT RPC1"/>
    <property type="match status" value="1"/>
</dbReference>
<dbReference type="InterPro" id="IPR038120">
    <property type="entry name" value="Rpb1_funnel_sf"/>
</dbReference>
<feature type="non-terminal residue" evidence="9">
    <location>
        <position position="680"/>
    </location>
</feature>
<comment type="similarity">
    <text evidence="1">Belongs to the RNA polymerase beta' chain family.</text>
</comment>
<dbReference type="Pfam" id="PF00623">
    <property type="entry name" value="RNA_pol_Rpb1_2"/>
    <property type="match status" value="1"/>
</dbReference>
<dbReference type="SMART" id="SM00663">
    <property type="entry name" value="RPOLA_N"/>
    <property type="match status" value="1"/>
</dbReference>
<feature type="non-terminal residue" evidence="9">
    <location>
        <position position="1"/>
    </location>
</feature>
<dbReference type="InterPro" id="IPR007066">
    <property type="entry name" value="RNA_pol_Rpb1_3"/>
</dbReference>
<evidence type="ECO:0000256" key="5">
    <source>
        <dbReference type="ARBA" id="ARBA00022695"/>
    </source>
</evidence>
<dbReference type="AlphaFoldDB" id="A0A146KH39"/>
<dbReference type="Pfam" id="PF04998">
    <property type="entry name" value="RNA_pol_Rpb1_5"/>
    <property type="match status" value="1"/>
</dbReference>
<dbReference type="Pfam" id="PF04983">
    <property type="entry name" value="RNA_pol_Rpb1_3"/>
    <property type="match status" value="1"/>
</dbReference>
<keyword evidence="4" id="KW-0808">Transferase</keyword>
<dbReference type="Gene3D" id="1.10.274.100">
    <property type="entry name" value="RNA polymerase Rpb1, domain 3"/>
    <property type="match status" value="1"/>
</dbReference>
<evidence type="ECO:0000256" key="3">
    <source>
        <dbReference type="ARBA" id="ARBA00022478"/>
    </source>
</evidence>
<keyword evidence="3 9" id="KW-0240">DNA-directed RNA polymerase</keyword>
<name>A0A146KH39_9EUKA</name>
<proteinExistence type="inferred from homology"/>
<dbReference type="InterPro" id="IPR007083">
    <property type="entry name" value="RNA_pol_Rpb1_4"/>
</dbReference>
<dbReference type="InterPro" id="IPR000722">
    <property type="entry name" value="RNA_pol_asu"/>
</dbReference>
<evidence type="ECO:0000259" key="8">
    <source>
        <dbReference type="SMART" id="SM00663"/>
    </source>
</evidence>
<dbReference type="InterPro" id="IPR007081">
    <property type="entry name" value="RNA_pol_Rpb1_5"/>
</dbReference>
<dbReference type="InterPro" id="IPR045867">
    <property type="entry name" value="DNA-dir_RpoC_beta_prime"/>
</dbReference>
<reference evidence="9" key="1">
    <citation type="submission" date="2015-07" db="EMBL/GenBank/DDBJ databases">
        <title>Adaptation to a free-living lifestyle via gene acquisitions in the diplomonad Trepomonas sp. PC1.</title>
        <authorList>
            <person name="Xu F."/>
            <person name="Jerlstrom-Hultqvist J."/>
            <person name="Kolisko M."/>
            <person name="Simpson A.G.B."/>
            <person name="Roger A.J."/>
            <person name="Svard S.G."/>
            <person name="Andersson J.O."/>
        </authorList>
    </citation>
    <scope>NUCLEOTIDE SEQUENCE</scope>
    <source>
        <strain evidence="9">PC1</strain>
    </source>
</reference>
<dbReference type="Gene3D" id="2.40.40.20">
    <property type="match status" value="1"/>
</dbReference>
<dbReference type="GO" id="GO:0006351">
    <property type="term" value="P:DNA-templated transcription"/>
    <property type="evidence" value="ECO:0007669"/>
    <property type="project" value="InterPro"/>
</dbReference>
<keyword evidence="6" id="KW-0804">Transcription</keyword>